<evidence type="ECO:0000256" key="8">
    <source>
        <dbReference type="ARBA" id="ARBA00022801"/>
    </source>
</evidence>
<evidence type="ECO:0000256" key="4">
    <source>
        <dbReference type="ARBA" id="ARBA00005259"/>
    </source>
</evidence>
<reference evidence="20" key="1">
    <citation type="journal article" date="2021" name="PeerJ">
        <title>Extensive microbial diversity within the chicken gut microbiome revealed by metagenomics and culture.</title>
        <authorList>
            <person name="Gilroy R."/>
            <person name="Ravi A."/>
            <person name="Getino M."/>
            <person name="Pursley I."/>
            <person name="Horton D.L."/>
            <person name="Alikhan N.F."/>
            <person name="Baker D."/>
            <person name="Gharbi K."/>
            <person name="Hall N."/>
            <person name="Watson M."/>
            <person name="Adriaenssens E.M."/>
            <person name="Foster-Nyarko E."/>
            <person name="Jarju S."/>
            <person name="Secka A."/>
            <person name="Antonio M."/>
            <person name="Oren A."/>
            <person name="Chaudhuri R.R."/>
            <person name="La Ragione R."/>
            <person name="Hildebrand F."/>
            <person name="Pallen M.J."/>
        </authorList>
    </citation>
    <scope>NUCLEOTIDE SEQUENCE</scope>
    <source>
        <strain evidence="20">CHK178-16964</strain>
    </source>
</reference>
<feature type="binding site" evidence="17">
    <location>
        <position position="207"/>
    </location>
    <ligand>
        <name>substrate</name>
    </ligand>
</feature>
<dbReference type="Gene3D" id="3.40.430.10">
    <property type="entry name" value="Dihydrofolate Reductase, subunit A"/>
    <property type="match status" value="1"/>
</dbReference>
<dbReference type="InterPro" id="IPR002734">
    <property type="entry name" value="RibDG_C"/>
</dbReference>
<dbReference type="PROSITE" id="PS51747">
    <property type="entry name" value="CYT_DCMP_DEAMINASES_2"/>
    <property type="match status" value="1"/>
</dbReference>
<keyword evidence="12" id="KW-0511">Multifunctional enzyme</keyword>
<proteinExistence type="inferred from homology"/>
<comment type="cofactor">
    <cofactor evidence="15 18">
        <name>Zn(2+)</name>
        <dbReference type="ChEBI" id="CHEBI:29105"/>
    </cofactor>
    <text evidence="15 18">Binds 1 zinc ion.</text>
</comment>
<comment type="similarity">
    <text evidence="5 15">In the C-terminal section; belongs to the HTP reductase family.</text>
</comment>
<dbReference type="FunFam" id="3.40.140.10:FF:000025">
    <property type="entry name" value="Riboflavin biosynthesis protein RibD"/>
    <property type="match status" value="1"/>
</dbReference>
<dbReference type="SUPFAM" id="SSF53927">
    <property type="entry name" value="Cytidine deaminase-like"/>
    <property type="match status" value="1"/>
</dbReference>
<name>A0A9D2HHT0_9FIRM</name>
<keyword evidence="7 15" id="KW-0479">Metal-binding</keyword>
<dbReference type="PANTHER" id="PTHR38011">
    <property type="entry name" value="DIHYDROFOLATE REDUCTASE FAMILY PROTEIN (AFU_ORTHOLOGUE AFUA_8G06820)"/>
    <property type="match status" value="1"/>
</dbReference>
<keyword evidence="9 15" id="KW-0862">Zinc</keyword>
<dbReference type="AlphaFoldDB" id="A0A9D2HHT0"/>
<comment type="caution">
    <text evidence="20">The sequence shown here is derived from an EMBL/GenBank/DDBJ whole genome shotgun (WGS) entry which is preliminary data.</text>
</comment>
<keyword evidence="8 15" id="KW-0378">Hydrolase</keyword>
<dbReference type="InterPro" id="IPR024072">
    <property type="entry name" value="DHFR-like_dom_sf"/>
</dbReference>
<evidence type="ECO:0000256" key="10">
    <source>
        <dbReference type="ARBA" id="ARBA00022857"/>
    </source>
</evidence>
<protein>
    <recommendedName>
        <fullName evidence="15">Riboflavin biosynthesis protein RibD</fullName>
    </recommendedName>
    <domain>
        <recommendedName>
            <fullName evidence="15">Diaminohydroxyphosphoribosylaminopyrimidine deaminase</fullName>
            <shortName evidence="15">DRAP deaminase</shortName>
            <ecNumber evidence="15">3.5.4.26</ecNumber>
        </recommendedName>
        <alternativeName>
            <fullName evidence="15">Riboflavin-specific deaminase</fullName>
        </alternativeName>
    </domain>
    <domain>
        <recommendedName>
            <fullName evidence="15">5-amino-6-(5-phosphoribosylamino)uracil reductase</fullName>
            <ecNumber evidence="15">1.1.1.193</ecNumber>
        </recommendedName>
        <alternativeName>
            <fullName evidence="15">HTP reductase</fullName>
        </alternativeName>
    </domain>
</protein>
<organism evidence="20 21">
    <name type="scientific">Candidatus Lachnoclostridium stercoravium</name>
    <dbReference type="NCBI Taxonomy" id="2838633"/>
    <lineage>
        <taxon>Bacteria</taxon>
        <taxon>Bacillati</taxon>
        <taxon>Bacillota</taxon>
        <taxon>Clostridia</taxon>
        <taxon>Lachnospirales</taxon>
        <taxon>Lachnospiraceae</taxon>
    </lineage>
</organism>
<dbReference type="Pfam" id="PF01872">
    <property type="entry name" value="RibD_C"/>
    <property type="match status" value="1"/>
</dbReference>
<evidence type="ECO:0000313" key="21">
    <source>
        <dbReference type="Proteomes" id="UP000823900"/>
    </source>
</evidence>
<evidence type="ECO:0000256" key="9">
    <source>
        <dbReference type="ARBA" id="ARBA00022833"/>
    </source>
</evidence>
<dbReference type="Pfam" id="PF00383">
    <property type="entry name" value="dCMP_cyt_deam_1"/>
    <property type="match status" value="1"/>
</dbReference>
<evidence type="ECO:0000256" key="3">
    <source>
        <dbReference type="ARBA" id="ARBA00004910"/>
    </source>
</evidence>
<feature type="binding site" evidence="17">
    <location>
        <begin position="294"/>
        <end position="300"/>
    </location>
    <ligand>
        <name>NADP(+)</name>
        <dbReference type="ChEBI" id="CHEBI:58349"/>
    </ligand>
</feature>
<evidence type="ECO:0000256" key="16">
    <source>
        <dbReference type="PIRSR" id="PIRSR006769-1"/>
    </source>
</evidence>
<evidence type="ECO:0000256" key="12">
    <source>
        <dbReference type="ARBA" id="ARBA00023268"/>
    </source>
</evidence>
<dbReference type="PIRSF" id="PIRSF006769">
    <property type="entry name" value="RibD"/>
    <property type="match status" value="1"/>
</dbReference>
<dbReference type="NCBIfam" id="TIGR00326">
    <property type="entry name" value="eubact_ribD"/>
    <property type="match status" value="1"/>
</dbReference>
<evidence type="ECO:0000256" key="13">
    <source>
        <dbReference type="ARBA" id="ARBA00049861"/>
    </source>
</evidence>
<feature type="binding site" evidence="17">
    <location>
        <position position="184"/>
    </location>
    <ligand>
        <name>substrate</name>
    </ligand>
</feature>
<feature type="binding site" evidence="17">
    <location>
        <position position="221"/>
    </location>
    <ligand>
        <name>NADP(+)</name>
        <dbReference type="ChEBI" id="CHEBI:58349"/>
    </ligand>
</feature>
<comment type="similarity">
    <text evidence="4 15">In the N-terminal section; belongs to the cytidine and deoxycytidylate deaminase family.</text>
</comment>
<keyword evidence="11 15" id="KW-0560">Oxidoreductase</keyword>
<dbReference type="EC" id="1.1.1.193" evidence="15"/>
<dbReference type="Proteomes" id="UP000823900">
    <property type="component" value="Unassembled WGS sequence"/>
</dbReference>
<dbReference type="PANTHER" id="PTHR38011:SF7">
    <property type="entry name" value="2,5-DIAMINO-6-RIBOSYLAMINO-4(3H)-PYRIMIDINONE 5'-PHOSPHATE REDUCTASE"/>
    <property type="match status" value="1"/>
</dbReference>
<comment type="function">
    <text evidence="1 15">Converts 2,5-diamino-6-(ribosylamino)-4(3h)-pyrimidinone 5'-phosphate into 5-amino-6-(ribosylamino)-2,4(1h,3h)-pyrimidinedione 5'-phosphate.</text>
</comment>
<dbReference type="GO" id="GO:0009231">
    <property type="term" value="P:riboflavin biosynthetic process"/>
    <property type="evidence" value="ECO:0007669"/>
    <property type="project" value="UniProtKB-KW"/>
</dbReference>
<sequence length="367" mass="39309">MTDEQYMRLALDLALKGGGHVNPNPLVGAVIVKDGQIIGSGYHERYGGLHAERNALASCSVSPEGATLYVTLEPCCHYGKTPPCTEAIIENKISRVVIGSSDPNPLVAGKGVRQLRSHGIQVDEGLLQAECDRINQVFFHFISRRTPYVVMKYAMTMDGKIAAASGQSQWITGEEARKNVHKDRSFYTAIMVGIGTALTDDPLLTCRIPGGRNPVRIICDTHLRLPLSSRIAATASKVPTIILTCCKEAEKRAALEKAGCRILFVPEKDGHVDLSEAMKLLGEQNIDSILLEGGASLNWSALKSGIVNKVQVYIGSVIFGGAAAKSPVGGPGAAFPKDGFRLSAPEIRVFGNDILLESEVISCSPES</sequence>
<dbReference type="PROSITE" id="PS00903">
    <property type="entry name" value="CYT_DCMP_DEAMINASES_1"/>
    <property type="match status" value="1"/>
</dbReference>
<reference evidence="20" key="2">
    <citation type="submission" date="2021-04" db="EMBL/GenBank/DDBJ databases">
        <authorList>
            <person name="Gilroy R."/>
        </authorList>
    </citation>
    <scope>NUCLEOTIDE SEQUENCE</scope>
    <source>
        <strain evidence="20">CHK178-16964</strain>
    </source>
</reference>
<feature type="active site" description="Proton donor" evidence="16">
    <location>
        <position position="52"/>
    </location>
</feature>
<dbReference type="InterPro" id="IPR016193">
    <property type="entry name" value="Cytidine_deaminase-like"/>
</dbReference>
<feature type="binding site" evidence="18">
    <location>
        <position position="75"/>
    </location>
    <ligand>
        <name>Zn(2+)</name>
        <dbReference type="ChEBI" id="CHEBI:29105"/>
        <note>catalytic</note>
    </ligand>
</feature>
<dbReference type="InterPro" id="IPR050765">
    <property type="entry name" value="Riboflavin_Biosynth_HTPR"/>
</dbReference>
<feature type="binding site" evidence="18">
    <location>
        <position position="50"/>
    </location>
    <ligand>
        <name>Zn(2+)</name>
        <dbReference type="ChEBI" id="CHEBI:29105"/>
        <note>catalytic</note>
    </ligand>
</feature>
<keyword evidence="6 15" id="KW-0686">Riboflavin biosynthesis</keyword>
<dbReference type="CDD" id="cd01284">
    <property type="entry name" value="Riboflavin_deaminase-reductase"/>
    <property type="match status" value="1"/>
</dbReference>
<feature type="binding site" evidence="17">
    <location>
        <position position="196"/>
    </location>
    <ligand>
        <name>NADP(+)</name>
        <dbReference type="ChEBI" id="CHEBI:58349"/>
    </ligand>
</feature>
<feature type="binding site" evidence="17">
    <location>
        <position position="170"/>
    </location>
    <ligand>
        <name>NADP(+)</name>
        <dbReference type="ChEBI" id="CHEBI:58349"/>
    </ligand>
</feature>
<feature type="binding site" evidence="17">
    <location>
        <position position="204"/>
    </location>
    <ligand>
        <name>substrate</name>
    </ligand>
</feature>
<dbReference type="GO" id="GO:0050661">
    <property type="term" value="F:NADP binding"/>
    <property type="evidence" value="ECO:0007669"/>
    <property type="project" value="InterPro"/>
</dbReference>
<keyword evidence="10 15" id="KW-0521">NADP</keyword>
<gene>
    <name evidence="20" type="primary">ribD</name>
    <name evidence="20" type="ORF">IAA07_05525</name>
</gene>
<evidence type="ECO:0000256" key="15">
    <source>
        <dbReference type="PIRNR" id="PIRNR006769"/>
    </source>
</evidence>
<dbReference type="InterPro" id="IPR011549">
    <property type="entry name" value="RibD_C"/>
</dbReference>
<evidence type="ECO:0000256" key="1">
    <source>
        <dbReference type="ARBA" id="ARBA00002151"/>
    </source>
</evidence>
<evidence type="ECO:0000259" key="19">
    <source>
        <dbReference type="PROSITE" id="PS51747"/>
    </source>
</evidence>
<comment type="pathway">
    <text evidence="2 15">Cofactor biosynthesis; riboflavin biosynthesis; 5-amino-6-(D-ribitylamino)uracil from GTP: step 2/4.</text>
</comment>
<comment type="catalytic activity">
    <reaction evidence="14 15">
        <text>2,5-diamino-6-hydroxy-4-(5-phosphoribosylamino)-pyrimidine + H2O + H(+) = 5-amino-6-(5-phospho-D-ribosylamino)uracil + NH4(+)</text>
        <dbReference type="Rhea" id="RHEA:21868"/>
        <dbReference type="ChEBI" id="CHEBI:15377"/>
        <dbReference type="ChEBI" id="CHEBI:15378"/>
        <dbReference type="ChEBI" id="CHEBI:28938"/>
        <dbReference type="ChEBI" id="CHEBI:58453"/>
        <dbReference type="ChEBI" id="CHEBI:58614"/>
        <dbReference type="EC" id="3.5.4.26"/>
    </reaction>
</comment>
<feature type="binding site" evidence="17">
    <location>
        <position position="168"/>
    </location>
    <ligand>
        <name>substrate</name>
    </ligand>
</feature>
<evidence type="ECO:0000256" key="5">
    <source>
        <dbReference type="ARBA" id="ARBA00007417"/>
    </source>
</evidence>
<evidence type="ECO:0000256" key="11">
    <source>
        <dbReference type="ARBA" id="ARBA00023002"/>
    </source>
</evidence>
<dbReference type="NCBIfam" id="TIGR00227">
    <property type="entry name" value="ribD_Cterm"/>
    <property type="match status" value="1"/>
</dbReference>
<dbReference type="InterPro" id="IPR016192">
    <property type="entry name" value="APOBEC/CMP_deaminase_Zn-bd"/>
</dbReference>
<evidence type="ECO:0000256" key="14">
    <source>
        <dbReference type="ARBA" id="ARBA00049886"/>
    </source>
</evidence>
<dbReference type="GO" id="GO:0008270">
    <property type="term" value="F:zinc ion binding"/>
    <property type="evidence" value="ECO:0007669"/>
    <property type="project" value="InterPro"/>
</dbReference>
<dbReference type="InterPro" id="IPR002125">
    <property type="entry name" value="CMP_dCMP_dom"/>
</dbReference>
<evidence type="ECO:0000256" key="18">
    <source>
        <dbReference type="PIRSR" id="PIRSR006769-3"/>
    </source>
</evidence>
<dbReference type="EMBL" id="DWZA01000051">
    <property type="protein sequence ID" value="HJA71030.1"/>
    <property type="molecule type" value="Genomic_DNA"/>
</dbReference>
<evidence type="ECO:0000256" key="17">
    <source>
        <dbReference type="PIRSR" id="PIRSR006769-2"/>
    </source>
</evidence>
<dbReference type="GO" id="GO:0008835">
    <property type="term" value="F:diaminohydroxyphosphoribosylaminopyrimidine deaminase activity"/>
    <property type="evidence" value="ECO:0007669"/>
    <property type="project" value="UniProtKB-EC"/>
</dbReference>
<evidence type="ECO:0000256" key="6">
    <source>
        <dbReference type="ARBA" id="ARBA00022619"/>
    </source>
</evidence>
<dbReference type="InterPro" id="IPR004794">
    <property type="entry name" value="Eubact_RibD"/>
</dbReference>
<feature type="binding site" evidence="18">
    <location>
        <position position="84"/>
    </location>
    <ligand>
        <name>Zn(2+)</name>
        <dbReference type="ChEBI" id="CHEBI:29105"/>
        <note>catalytic</note>
    </ligand>
</feature>
<dbReference type="EC" id="3.5.4.26" evidence="15"/>
<feature type="binding site" evidence="17">
    <location>
        <position position="292"/>
    </location>
    <ligand>
        <name>substrate</name>
    </ligand>
</feature>
<evidence type="ECO:0000256" key="2">
    <source>
        <dbReference type="ARBA" id="ARBA00004882"/>
    </source>
</evidence>
<comment type="pathway">
    <text evidence="3 15">Cofactor biosynthesis; riboflavin biosynthesis; 5-amino-6-(D-ribitylamino)uracil from GTP: step 3/4.</text>
</comment>
<dbReference type="GO" id="GO:0008703">
    <property type="term" value="F:5-amino-6-(5-phosphoribosylamino)uracil reductase activity"/>
    <property type="evidence" value="ECO:0007669"/>
    <property type="project" value="UniProtKB-EC"/>
</dbReference>
<evidence type="ECO:0000313" key="20">
    <source>
        <dbReference type="EMBL" id="HJA71030.1"/>
    </source>
</evidence>
<evidence type="ECO:0000256" key="7">
    <source>
        <dbReference type="ARBA" id="ARBA00022723"/>
    </source>
</evidence>
<feature type="binding site" evidence="17">
    <location>
        <position position="200"/>
    </location>
    <ligand>
        <name>NADP(+)</name>
        <dbReference type="ChEBI" id="CHEBI:58349"/>
    </ligand>
</feature>
<dbReference type="Gene3D" id="3.40.140.10">
    <property type="entry name" value="Cytidine Deaminase, domain 2"/>
    <property type="match status" value="1"/>
</dbReference>
<accession>A0A9D2HHT0</accession>
<feature type="binding site" evidence="17">
    <location>
        <position position="154"/>
    </location>
    <ligand>
        <name>NADP(+)</name>
        <dbReference type="ChEBI" id="CHEBI:58349"/>
    </ligand>
</feature>
<comment type="catalytic activity">
    <reaction evidence="13 15">
        <text>5-amino-6-(5-phospho-D-ribitylamino)uracil + NADP(+) = 5-amino-6-(5-phospho-D-ribosylamino)uracil + NADPH + H(+)</text>
        <dbReference type="Rhea" id="RHEA:17845"/>
        <dbReference type="ChEBI" id="CHEBI:15378"/>
        <dbReference type="ChEBI" id="CHEBI:57783"/>
        <dbReference type="ChEBI" id="CHEBI:58349"/>
        <dbReference type="ChEBI" id="CHEBI:58421"/>
        <dbReference type="ChEBI" id="CHEBI:58453"/>
        <dbReference type="EC" id="1.1.1.193"/>
    </reaction>
</comment>
<dbReference type="SUPFAM" id="SSF53597">
    <property type="entry name" value="Dihydrofolate reductase-like"/>
    <property type="match status" value="1"/>
</dbReference>
<feature type="domain" description="CMP/dCMP-type deaminase" evidence="19">
    <location>
        <begin position="1"/>
        <end position="123"/>
    </location>
</feature>